<dbReference type="NCBIfam" id="TIGR04265">
    <property type="entry name" value="bac_cardiolipin"/>
    <property type="match status" value="1"/>
</dbReference>
<keyword evidence="11" id="KW-1208">Phospholipid metabolism</keyword>
<dbReference type="Pfam" id="PF13396">
    <property type="entry name" value="PLDc_N"/>
    <property type="match status" value="1"/>
</dbReference>
<keyword evidence="2" id="KW-1003">Cell membrane</keyword>
<dbReference type="RefSeq" id="WP_430383850.1">
    <property type="nucleotide sequence ID" value="NZ_FXUF01000002.1"/>
</dbReference>
<dbReference type="InterPro" id="IPR001736">
    <property type="entry name" value="PLipase_D/transphosphatidylase"/>
</dbReference>
<protein>
    <recommendedName>
        <fullName evidence="12">Cardiolipin synthase</fullName>
        <ecNumber evidence="12">2.7.8.-</ecNumber>
    </recommendedName>
</protein>
<evidence type="ECO:0000256" key="4">
    <source>
        <dbReference type="ARBA" id="ARBA00022679"/>
    </source>
</evidence>
<dbReference type="CDD" id="cd09160">
    <property type="entry name" value="PLDc_SMU_988_like_2"/>
    <property type="match status" value="1"/>
</dbReference>
<evidence type="ECO:0000313" key="16">
    <source>
        <dbReference type="Proteomes" id="UP001158066"/>
    </source>
</evidence>
<evidence type="ECO:0000259" key="14">
    <source>
        <dbReference type="PROSITE" id="PS50035"/>
    </source>
</evidence>
<dbReference type="PROSITE" id="PS50035">
    <property type="entry name" value="PLD"/>
    <property type="match status" value="2"/>
</dbReference>
<dbReference type="GO" id="GO:0008808">
    <property type="term" value="F:cardiolipin synthase activity"/>
    <property type="evidence" value="ECO:0007669"/>
    <property type="project" value="UniProtKB-UniRule"/>
</dbReference>
<evidence type="ECO:0000256" key="1">
    <source>
        <dbReference type="ARBA" id="ARBA00004651"/>
    </source>
</evidence>
<evidence type="ECO:0000256" key="6">
    <source>
        <dbReference type="ARBA" id="ARBA00022737"/>
    </source>
</evidence>
<evidence type="ECO:0000256" key="3">
    <source>
        <dbReference type="ARBA" id="ARBA00022516"/>
    </source>
</evidence>
<evidence type="ECO:0000256" key="8">
    <source>
        <dbReference type="ARBA" id="ARBA00023098"/>
    </source>
</evidence>
<dbReference type="InterPro" id="IPR027379">
    <property type="entry name" value="CLS_N"/>
</dbReference>
<dbReference type="EMBL" id="FXUF01000002">
    <property type="protein sequence ID" value="SMP43202.1"/>
    <property type="molecule type" value="Genomic_DNA"/>
</dbReference>
<evidence type="ECO:0000256" key="9">
    <source>
        <dbReference type="ARBA" id="ARBA00023136"/>
    </source>
</evidence>
<evidence type="ECO:0000313" key="15">
    <source>
        <dbReference type="EMBL" id="SMP43202.1"/>
    </source>
</evidence>
<comment type="subcellular location">
    <subcellularLocation>
        <location evidence="1">Cell membrane</location>
        <topology evidence="1">Multi-pass membrane protein</topology>
    </subcellularLocation>
</comment>
<dbReference type="Pfam" id="PF13091">
    <property type="entry name" value="PLDc_2"/>
    <property type="match status" value="2"/>
</dbReference>
<dbReference type="GO" id="GO:0032049">
    <property type="term" value="P:cardiolipin biosynthetic process"/>
    <property type="evidence" value="ECO:0007669"/>
    <property type="project" value="UniProtKB-UniRule"/>
</dbReference>
<dbReference type="InterPro" id="IPR022924">
    <property type="entry name" value="Cardiolipin_synthase"/>
</dbReference>
<dbReference type="EC" id="2.7.8.-" evidence="12"/>
<dbReference type="AlphaFoldDB" id="A0AA46AHT5"/>
<dbReference type="GO" id="GO:0005886">
    <property type="term" value="C:plasma membrane"/>
    <property type="evidence" value="ECO:0007669"/>
    <property type="project" value="UniProtKB-SubCell"/>
</dbReference>
<organism evidence="15 16">
    <name type="scientific">Anoxynatronum buryatiense</name>
    <dbReference type="NCBI Taxonomy" id="489973"/>
    <lineage>
        <taxon>Bacteria</taxon>
        <taxon>Bacillati</taxon>
        <taxon>Bacillota</taxon>
        <taxon>Clostridia</taxon>
        <taxon>Eubacteriales</taxon>
        <taxon>Clostridiaceae</taxon>
        <taxon>Anoxynatronum</taxon>
    </lineage>
</organism>
<dbReference type="InterPro" id="IPR025202">
    <property type="entry name" value="PLD-like_dom"/>
</dbReference>
<evidence type="ECO:0000256" key="7">
    <source>
        <dbReference type="ARBA" id="ARBA00022989"/>
    </source>
</evidence>
<sequence>MSDLKRQTKTTLQKIMMPRTFFLLVSVLGQLVILIAVISRFNEYFALFYAFSLVLSLVAFLWVVNSRINPAYKIAWIIPIMLFPIFGGLFYLFLGRSKMSRRRAEKMKAHEAKVKEAMKAHEPETMRCLQAMEAHHIEAAVQSRYIANYGGYPPYEKVAGEYLSIGELKFQRLLSELKKAERFIFMEYFIIEEGVMWNQILAVLKEKAAQGVDVRLIYDDMGCLFTLPRDYHRHLETMGIQCGVFNPLIPVLSLRMNHRDHRKITVIDGHTGFTGGINLADEYINEIVKYGHWKDTAIMIKGPAVWNLTVMFLAMWDYLKGLDEDFFQFHPAAHHHAHNDYNETVVEDSTDRPGPVADDLPETGFVQPFADSPLDDEPVSETVYLNMIYKAKKSVYITTPYLIIANEMVTALCAAAKGGVDVRIITPHKWDKWYVHVVTRTYYRVLVESGVKIYEYTPGFMHAKTFVVDDLYGVVGTINMDYRSLYLHFECGVWLYHTPSVKELTHDFLDTLKVCHQVTMKDFQQVRWYTTLLGSVLRVFAPML</sequence>
<dbReference type="CDD" id="cd09154">
    <property type="entry name" value="PLDc_SMU_988_like_1"/>
    <property type="match status" value="1"/>
</dbReference>
<name>A0AA46AHT5_9CLOT</name>
<dbReference type="PANTHER" id="PTHR21248:SF22">
    <property type="entry name" value="PHOSPHOLIPASE D"/>
    <property type="match status" value="1"/>
</dbReference>
<dbReference type="Gene3D" id="3.30.870.10">
    <property type="entry name" value="Endonuclease Chain A"/>
    <property type="match status" value="2"/>
</dbReference>
<keyword evidence="4" id="KW-0808">Transferase</keyword>
<comment type="caution">
    <text evidence="15">The sequence shown here is derived from an EMBL/GenBank/DDBJ whole genome shotgun (WGS) entry which is preliminary data.</text>
</comment>
<evidence type="ECO:0000256" key="13">
    <source>
        <dbReference type="SAM" id="Phobius"/>
    </source>
</evidence>
<dbReference type="PANTHER" id="PTHR21248">
    <property type="entry name" value="CARDIOLIPIN SYNTHASE"/>
    <property type="match status" value="1"/>
</dbReference>
<dbReference type="SUPFAM" id="SSF56024">
    <property type="entry name" value="Phospholipase D/nuclease"/>
    <property type="match status" value="2"/>
</dbReference>
<keyword evidence="9 13" id="KW-0472">Membrane</keyword>
<keyword evidence="10" id="KW-0594">Phospholipid biosynthesis</keyword>
<feature type="transmembrane region" description="Helical" evidence="13">
    <location>
        <begin position="44"/>
        <end position="64"/>
    </location>
</feature>
<feature type="domain" description="PLD phosphodiesterase" evidence="14">
    <location>
        <begin position="457"/>
        <end position="484"/>
    </location>
</feature>
<gene>
    <name evidence="15" type="ORF">SAMN06296020_10251</name>
</gene>
<evidence type="ECO:0000256" key="12">
    <source>
        <dbReference type="NCBIfam" id="TIGR04265"/>
    </source>
</evidence>
<keyword evidence="6" id="KW-0677">Repeat</keyword>
<evidence type="ECO:0000256" key="5">
    <source>
        <dbReference type="ARBA" id="ARBA00022692"/>
    </source>
</evidence>
<evidence type="ECO:0000256" key="10">
    <source>
        <dbReference type="ARBA" id="ARBA00023209"/>
    </source>
</evidence>
<accession>A0AA46AHT5</accession>
<feature type="domain" description="PLD phosphodiesterase" evidence="14">
    <location>
        <begin position="256"/>
        <end position="283"/>
    </location>
</feature>
<keyword evidence="5 13" id="KW-0812">Transmembrane</keyword>
<feature type="transmembrane region" description="Helical" evidence="13">
    <location>
        <begin position="76"/>
        <end position="94"/>
    </location>
</feature>
<dbReference type="SMART" id="SM00155">
    <property type="entry name" value="PLDc"/>
    <property type="match status" value="2"/>
</dbReference>
<feature type="transmembrane region" description="Helical" evidence="13">
    <location>
        <begin position="21"/>
        <end position="38"/>
    </location>
</feature>
<keyword evidence="3" id="KW-0444">Lipid biosynthesis</keyword>
<evidence type="ECO:0000256" key="2">
    <source>
        <dbReference type="ARBA" id="ARBA00022475"/>
    </source>
</evidence>
<keyword evidence="8" id="KW-0443">Lipid metabolism</keyword>
<dbReference type="Proteomes" id="UP001158066">
    <property type="component" value="Unassembled WGS sequence"/>
</dbReference>
<proteinExistence type="predicted"/>
<reference evidence="15" key="1">
    <citation type="submission" date="2017-05" db="EMBL/GenBank/DDBJ databases">
        <authorList>
            <person name="Varghese N."/>
            <person name="Submissions S."/>
        </authorList>
    </citation>
    <scope>NUCLEOTIDE SEQUENCE</scope>
    <source>
        <strain evidence="15">Su22</strain>
    </source>
</reference>
<keyword evidence="16" id="KW-1185">Reference proteome</keyword>
<evidence type="ECO:0000256" key="11">
    <source>
        <dbReference type="ARBA" id="ARBA00023264"/>
    </source>
</evidence>
<keyword evidence="7 13" id="KW-1133">Transmembrane helix</keyword>